<dbReference type="Proteomes" id="UP001455088">
    <property type="component" value="Unassembled WGS sequence"/>
</dbReference>
<accession>A0ABU9JRZ7</accession>
<reference evidence="1 2" key="1">
    <citation type="submission" date="2024-04" db="EMBL/GenBank/DDBJ databases">
        <title>Bacterial endophytes with biocontrol capabilities against important plant pathogens.</title>
        <authorList>
            <person name="Alayande K.A."/>
        </authorList>
    </citation>
    <scope>NUCLEOTIDE SEQUENCE [LARGE SCALE GENOMIC DNA]</scope>
    <source>
        <strain evidence="1 2">KV22</strain>
    </source>
</reference>
<proteinExistence type="predicted"/>
<protein>
    <recommendedName>
        <fullName evidence="3">SH3 domain-containing protein</fullName>
    </recommendedName>
</protein>
<evidence type="ECO:0008006" key="3">
    <source>
        <dbReference type="Google" id="ProtNLM"/>
    </source>
</evidence>
<name>A0ABU9JRZ7_9GAMM</name>
<dbReference type="RefSeq" id="WP_341987204.1">
    <property type="nucleotide sequence ID" value="NZ_JBBYHY010000008.1"/>
</dbReference>
<evidence type="ECO:0000313" key="1">
    <source>
        <dbReference type="EMBL" id="MEL3954962.1"/>
    </source>
</evidence>
<keyword evidence="2" id="KW-1185">Reference proteome</keyword>
<sequence length="373" mass="42312">MRSRVVDRSDVARFAETQVRNDPWQIVHRLEEHSILKAMQALETPGLKQAREWAAKEHQLLDFAKNQNQLAVEALRQTSRLESYAAAALDKTLAGWSLSVSEAAKAAYDSITNIRAWQDHLGYDAARRAVQEAEETQNFIRRMGQQFTERMDLASQLTQTDSYRAWASLVTDERAREGIRRILEDSEETGLSAAVELDKGRSQDSEVAEIDPVSEAWLSSWIAWCLSAARVAGLNPSQRLEVFLMALQLACFIYSEASSGRDHAEIVARMQQQHQAQMAVLQAQDDKAARQLTLTEELRDLGIIENSYEVVVDVALLRPVLRQKPTLVLHRADEVQVLKAAGKWRYVQTVDDDGMIIFGWVMNKHLERVKEKD</sequence>
<gene>
    <name evidence="1" type="ORF">AAE039_15490</name>
</gene>
<dbReference type="EMBL" id="JBBYHY010000008">
    <property type="protein sequence ID" value="MEL3954962.1"/>
    <property type="molecule type" value="Genomic_DNA"/>
</dbReference>
<comment type="caution">
    <text evidence="1">The sequence shown here is derived from an EMBL/GenBank/DDBJ whole genome shotgun (WGS) entry which is preliminary data.</text>
</comment>
<evidence type="ECO:0000313" key="2">
    <source>
        <dbReference type="Proteomes" id="UP001455088"/>
    </source>
</evidence>
<organism evidence="1 2">
    <name type="scientific">Stenotrophomonas bentonitica</name>
    <dbReference type="NCBI Taxonomy" id="1450134"/>
    <lineage>
        <taxon>Bacteria</taxon>
        <taxon>Pseudomonadati</taxon>
        <taxon>Pseudomonadota</taxon>
        <taxon>Gammaproteobacteria</taxon>
        <taxon>Lysobacterales</taxon>
        <taxon>Lysobacteraceae</taxon>
        <taxon>Stenotrophomonas</taxon>
    </lineage>
</organism>